<keyword evidence="1" id="KW-0812">Transmembrane</keyword>
<gene>
    <name evidence="2" type="ORF">DPMN_062471</name>
</gene>
<dbReference type="Pfam" id="PF06966">
    <property type="entry name" value="DUF1295"/>
    <property type="match status" value="1"/>
</dbReference>
<dbReference type="Gene3D" id="1.20.120.1630">
    <property type="match status" value="1"/>
</dbReference>
<dbReference type="PANTHER" id="PTHR32251:SF17">
    <property type="entry name" value="STEROID 5-ALPHA REDUCTASE C-TERMINAL DOMAIN-CONTAINING PROTEIN"/>
    <property type="match status" value="1"/>
</dbReference>
<name>A0A9D4C9A5_DREPO</name>
<feature type="transmembrane region" description="Helical" evidence="1">
    <location>
        <begin position="205"/>
        <end position="226"/>
    </location>
</feature>
<protein>
    <recommendedName>
        <fullName evidence="4">Steroid 5-alpha reductase C-terminal domain-containing protein</fullName>
    </recommendedName>
</protein>
<evidence type="ECO:0000256" key="1">
    <source>
        <dbReference type="SAM" id="Phobius"/>
    </source>
</evidence>
<comment type="caution">
    <text evidence="2">The sequence shown here is derived from an EMBL/GenBank/DDBJ whole genome shotgun (WGS) entry which is preliminary data.</text>
</comment>
<dbReference type="PROSITE" id="PS50244">
    <property type="entry name" value="S5A_REDUCTASE"/>
    <property type="match status" value="1"/>
</dbReference>
<feature type="transmembrane region" description="Helical" evidence="1">
    <location>
        <begin position="99"/>
        <end position="119"/>
    </location>
</feature>
<evidence type="ECO:0000313" key="2">
    <source>
        <dbReference type="EMBL" id="KAH3719620.1"/>
    </source>
</evidence>
<evidence type="ECO:0008006" key="4">
    <source>
        <dbReference type="Google" id="ProtNLM"/>
    </source>
</evidence>
<dbReference type="AlphaFoldDB" id="A0A9D4C9A5"/>
<reference evidence="2" key="1">
    <citation type="journal article" date="2019" name="bioRxiv">
        <title>The Genome of the Zebra Mussel, Dreissena polymorpha: A Resource for Invasive Species Research.</title>
        <authorList>
            <person name="McCartney M.A."/>
            <person name="Auch B."/>
            <person name="Kono T."/>
            <person name="Mallez S."/>
            <person name="Zhang Y."/>
            <person name="Obille A."/>
            <person name="Becker A."/>
            <person name="Abrahante J.E."/>
            <person name="Garbe J."/>
            <person name="Badalamenti J.P."/>
            <person name="Herman A."/>
            <person name="Mangelson H."/>
            <person name="Liachko I."/>
            <person name="Sullivan S."/>
            <person name="Sone E.D."/>
            <person name="Koren S."/>
            <person name="Silverstein K.A.T."/>
            <person name="Beckman K.B."/>
            <person name="Gohl D.M."/>
        </authorList>
    </citation>
    <scope>NUCLEOTIDE SEQUENCE</scope>
    <source>
        <strain evidence="2">Duluth1</strain>
        <tissue evidence="2">Whole animal</tissue>
    </source>
</reference>
<keyword evidence="1" id="KW-0472">Membrane</keyword>
<dbReference type="InterPro" id="IPR010721">
    <property type="entry name" value="UstE-like"/>
</dbReference>
<accession>A0A9D4C9A5</accession>
<feature type="transmembrane region" description="Helical" evidence="1">
    <location>
        <begin position="134"/>
        <end position="150"/>
    </location>
</feature>
<dbReference type="Proteomes" id="UP000828390">
    <property type="component" value="Unassembled WGS sequence"/>
</dbReference>
<sequence length="256" mass="29301">MGNTFAKAAAIDFGIQWSLWAIASLLKTEKFYDLAGSGTFLFLAYQTLQWGQTYFTRQKVTTGMVMTWAARLGLFLFTRVLKDGKDSRFNSVRGNPGRFWVYWTIQGIWVFVTLLPLLVLNNKKEDRPLTTRDYVGWGIWTLGFLFEALADHQKSVFKSNPGNAGKFITSGLWSVSRYPNYFGEICMWLGIFITSSSVMTTPKEYASVISPLFVSFLLLRVSGIPIQEKQQAKRWGTDPNFVNYVKRTAKLIPYIW</sequence>
<feature type="transmembrane region" description="Helical" evidence="1">
    <location>
        <begin position="60"/>
        <end position="78"/>
    </location>
</feature>
<keyword evidence="3" id="KW-1185">Reference proteome</keyword>
<reference evidence="2" key="2">
    <citation type="submission" date="2020-11" db="EMBL/GenBank/DDBJ databases">
        <authorList>
            <person name="McCartney M.A."/>
            <person name="Auch B."/>
            <person name="Kono T."/>
            <person name="Mallez S."/>
            <person name="Becker A."/>
            <person name="Gohl D.M."/>
            <person name="Silverstein K.A.T."/>
            <person name="Koren S."/>
            <person name="Bechman K.B."/>
            <person name="Herman A."/>
            <person name="Abrahante J.E."/>
            <person name="Garbe J."/>
        </authorList>
    </citation>
    <scope>NUCLEOTIDE SEQUENCE</scope>
    <source>
        <strain evidence="2">Duluth1</strain>
        <tissue evidence="2">Whole animal</tissue>
    </source>
</reference>
<keyword evidence="1" id="KW-1133">Transmembrane helix</keyword>
<evidence type="ECO:0000313" key="3">
    <source>
        <dbReference type="Proteomes" id="UP000828390"/>
    </source>
</evidence>
<dbReference type="EMBL" id="JAIWYP010000013">
    <property type="protein sequence ID" value="KAH3719620.1"/>
    <property type="molecule type" value="Genomic_DNA"/>
</dbReference>
<dbReference type="GO" id="GO:0016020">
    <property type="term" value="C:membrane"/>
    <property type="evidence" value="ECO:0007669"/>
    <property type="project" value="TreeGrafter"/>
</dbReference>
<organism evidence="2 3">
    <name type="scientific">Dreissena polymorpha</name>
    <name type="common">Zebra mussel</name>
    <name type="synonym">Mytilus polymorpha</name>
    <dbReference type="NCBI Taxonomy" id="45954"/>
    <lineage>
        <taxon>Eukaryota</taxon>
        <taxon>Metazoa</taxon>
        <taxon>Spiralia</taxon>
        <taxon>Lophotrochozoa</taxon>
        <taxon>Mollusca</taxon>
        <taxon>Bivalvia</taxon>
        <taxon>Autobranchia</taxon>
        <taxon>Heteroconchia</taxon>
        <taxon>Euheterodonta</taxon>
        <taxon>Imparidentia</taxon>
        <taxon>Neoheterodontei</taxon>
        <taxon>Myida</taxon>
        <taxon>Dreissenoidea</taxon>
        <taxon>Dreissenidae</taxon>
        <taxon>Dreissena</taxon>
    </lineage>
</organism>
<dbReference type="PANTHER" id="PTHR32251">
    <property type="entry name" value="3-OXO-5-ALPHA-STEROID 4-DEHYDROGENASE"/>
    <property type="match status" value="1"/>
</dbReference>
<proteinExistence type="predicted"/>